<evidence type="ECO:0000256" key="2">
    <source>
        <dbReference type="ARBA" id="ARBA00022452"/>
    </source>
</evidence>
<dbReference type="Proteomes" id="UP000234483">
    <property type="component" value="Unassembled WGS sequence"/>
</dbReference>
<dbReference type="GO" id="GO:0009279">
    <property type="term" value="C:cell outer membrane"/>
    <property type="evidence" value="ECO:0007669"/>
    <property type="project" value="UniProtKB-SubCell"/>
</dbReference>
<evidence type="ECO:0000256" key="8">
    <source>
        <dbReference type="SAM" id="SignalP"/>
    </source>
</evidence>
<comment type="subcellular location">
    <subcellularLocation>
        <location evidence="1">Cell outer membrane</location>
        <topology evidence="1">Multi-pass membrane protein</topology>
    </subcellularLocation>
</comment>
<sequence>MSRSSVPQRFPFRVAAGCAAFVVLALAGGAHAQVDDDTRLRLDQELSRRAAEREARTRQETAPDVLVIDGQAYAVGPGADDVGKALYLSLARRQWADARRFLKAYLALPERDPMLVSYAQGQLARQDGDLRGAERSFRQLLALQPDFQPGRIELARVLFENQRDREAEAMFLAIKAELPADDPRAAGVRRSVETFLSALKRRRGWTGQFALGPGWNSNINQASGSYACLLPGPEGVCFFDRKTPDPLGAATVNFESVLNRRLPMRGSGGLTFRGMAYGELYPEEGRYNQATLVAQAGFDYRTARLAFGVAPSLDVATLGAERLYEAPGLHAEISRGLGASTLVKLEADYKAMRYSRASFSALDGDQASLFLTAWRGLAGGWTLFGGMDLLDKDADRAVNAYRQAGLRLGAATPTVKGLNGTLFASARRKRWDAVNKTLEARRRDDEQTFTAILRAPRWKTPGGFTPSLTVQYAKVASSIDWLFSYEKTAASLKLERVF</sequence>
<keyword evidence="4 8" id="KW-0732">Signal</keyword>
<feature type="chain" id="PRO_5044577764" description="DUF560 domain-containing protein" evidence="8">
    <location>
        <begin position="33"/>
        <end position="498"/>
    </location>
</feature>
<dbReference type="EMBL" id="CP026100">
    <property type="protein sequence ID" value="AYV48689.1"/>
    <property type="molecule type" value="Genomic_DNA"/>
</dbReference>
<protein>
    <recommendedName>
        <fullName evidence="15">DUF560 domain-containing protein</fullName>
    </recommendedName>
</protein>
<feature type="domain" description="Surface lipoprotein assembly modifier N-terminal TPR repeats region" evidence="10">
    <location>
        <begin position="81"/>
        <end position="171"/>
    </location>
</feature>
<gene>
    <name evidence="11" type="ORF">C1707_21840</name>
    <name evidence="12" type="ORF">CFHF_17000</name>
</gene>
<reference evidence="11 14" key="2">
    <citation type="submission" date="2018-01" db="EMBL/GenBank/DDBJ databases">
        <title>Complete genome sequence of Caulobacter flavus RHGG3.</title>
        <authorList>
            <person name="Yang E."/>
        </authorList>
    </citation>
    <scope>NUCLEOTIDE SEQUENCE [LARGE SCALE GENOMIC DNA]</scope>
    <source>
        <strain evidence="11 14">RHGG3</strain>
    </source>
</reference>
<evidence type="ECO:0000256" key="5">
    <source>
        <dbReference type="ARBA" id="ARBA00023136"/>
    </source>
</evidence>
<comment type="similarity">
    <text evidence="7">Belongs to the Slam family.</text>
</comment>
<evidence type="ECO:0000256" key="1">
    <source>
        <dbReference type="ARBA" id="ARBA00004571"/>
    </source>
</evidence>
<proteinExistence type="inferred from homology"/>
<evidence type="ECO:0000256" key="7">
    <source>
        <dbReference type="ARBA" id="ARBA00023609"/>
    </source>
</evidence>
<dbReference type="SUPFAM" id="SSF48452">
    <property type="entry name" value="TPR-like"/>
    <property type="match status" value="1"/>
</dbReference>
<keyword evidence="6" id="KW-0998">Cell outer membrane</keyword>
<dbReference type="Pfam" id="PF24575">
    <property type="entry name" value="TPR_Slam"/>
    <property type="match status" value="1"/>
</dbReference>
<evidence type="ECO:0000259" key="10">
    <source>
        <dbReference type="Pfam" id="PF24575"/>
    </source>
</evidence>
<organism evidence="12 13">
    <name type="scientific">Caulobacter flavus</name>
    <dbReference type="NCBI Taxonomy" id="1679497"/>
    <lineage>
        <taxon>Bacteria</taxon>
        <taxon>Pseudomonadati</taxon>
        <taxon>Pseudomonadota</taxon>
        <taxon>Alphaproteobacteria</taxon>
        <taxon>Caulobacterales</taxon>
        <taxon>Caulobacteraceae</taxon>
        <taxon>Caulobacter</taxon>
    </lineage>
</organism>
<feature type="signal peptide" evidence="8">
    <location>
        <begin position="1"/>
        <end position="32"/>
    </location>
</feature>
<dbReference type="InterPro" id="IPR011990">
    <property type="entry name" value="TPR-like_helical_dom_sf"/>
</dbReference>
<dbReference type="Gene3D" id="1.25.40.10">
    <property type="entry name" value="Tetratricopeptide repeat domain"/>
    <property type="match status" value="1"/>
</dbReference>
<dbReference type="InterPro" id="IPR057556">
    <property type="entry name" value="TPR_Slam"/>
</dbReference>
<dbReference type="Proteomes" id="UP000281192">
    <property type="component" value="Chromosome"/>
</dbReference>
<evidence type="ECO:0000256" key="4">
    <source>
        <dbReference type="ARBA" id="ARBA00022729"/>
    </source>
</evidence>
<evidence type="ECO:0000259" key="9">
    <source>
        <dbReference type="Pfam" id="PF04575"/>
    </source>
</evidence>
<keyword evidence="14" id="KW-1185">Reference proteome</keyword>
<evidence type="ECO:0000313" key="13">
    <source>
        <dbReference type="Proteomes" id="UP000234483"/>
    </source>
</evidence>
<reference evidence="12 13" key="1">
    <citation type="submission" date="2017-12" db="EMBL/GenBank/DDBJ databases">
        <title>The genome sequence of Caulobacter flavus CGMCC1 15093.</title>
        <authorList>
            <person name="Gao J."/>
            <person name="Mao X."/>
            <person name="Sun J."/>
        </authorList>
    </citation>
    <scope>NUCLEOTIDE SEQUENCE [LARGE SCALE GENOMIC DNA]</scope>
    <source>
        <strain evidence="12 13">CGMCC1 15093</strain>
    </source>
</reference>
<feature type="domain" description="Surface lipoprotein assembly modifier C-terminal" evidence="9">
    <location>
        <begin position="205"/>
        <end position="498"/>
    </location>
</feature>
<name>A0A2N5CQG6_9CAUL</name>
<keyword evidence="5" id="KW-0472">Membrane</keyword>
<evidence type="ECO:0000313" key="12">
    <source>
        <dbReference type="EMBL" id="PLR10220.1"/>
    </source>
</evidence>
<dbReference type="Pfam" id="PF04575">
    <property type="entry name" value="SlipAM"/>
    <property type="match status" value="1"/>
</dbReference>
<evidence type="ECO:0000256" key="3">
    <source>
        <dbReference type="ARBA" id="ARBA00022692"/>
    </source>
</evidence>
<keyword evidence="3" id="KW-0812">Transmembrane</keyword>
<evidence type="ECO:0000256" key="6">
    <source>
        <dbReference type="ARBA" id="ARBA00023237"/>
    </source>
</evidence>
<evidence type="ECO:0000313" key="14">
    <source>
        <dbReference type="Proteomes" id="UP000281192"/>
    </source>
</evidence>
<accession>A0A2N5CQG6</accession>
<dbReference type="InterPro" id="IPR007655">
    <property type="entry name" value="Slam_C"/>
</dbReference>
<keyword evidence="2" id="KW-1134">Transmembrane beta strand</keyword>
<dbReference type="AlphaFoldDB" id="A0A2N5CQG6"/>
<evidence type="ECO:0008006" key="15">
    <source>
        <dbReference type="Google" id="ProtNLM"/>
    </source>
</evidence>
<dbReference type="KEGG" id="cfh:C1707_21840"/>
<dbReference type="OrthoDB" id="7525402at2"/>
<evidence type="ECO:0000313" key="11">
    <source>
        <dbReference type="EMBL" id="AYV48689.1"/>
    </source>
</evidence>
<dbReference type="EMBL" id="PJRQ01000038">
    <property type="protein sequence ID" value="PLR10220.1"/>
    <property type="molecule type" value="Genomic_DNA"/>
</dbReference>